<evidence type="ECO:0000259" key="6">
    <source>
        <dbReference type="Pfam" id="PF01494"/>
    </source>
</evidence>
<organism evidence="7 8">
    <name type="scientific">Gandjariella thermophila</name>
    <dbReference type="NCBI Taxonomy" id="1931992"/>
    <lineage>
        <taxon>Bacteria</taxon>
        <taxon>Bacillati</taxon>
        <taxon>Actinomycetota</taxon>
        <taxon>Actinomycetes</taxon>
        <taxon>Pseudonocardiales</taxon>
        <taxon>Pseudonocardiaceae</taxon>
        <taxon>Gandjariella</taxon>
    </lineage>
</organism>
<comment type="caution">
    <text evidence="7">The sequence shown here is derived from an EMBL/GenBank/DDBJ whole genome shotgun (WGS) entry which is preliminary data.</text>
</comment>
<dbReference type="Pfam" id="PF21274">
    <property type="entry name" value="Rng_hyd_C"/>
    <property type="match status" value="1"/>
</dbReference>
<keyword evidence="8" id="KW-1185">Reference proteome</keyword>
<dbReference type="AlphaFoldDB" id="A0A4D4J4R3"/>
<dbReference type="EMBL" id="BJFL01000004">
    <property type="protein sequence ID" value="GDY29738.1"/>
    <property type="molecule type" value="Genomic_DNA"/>
</dbReference>
<evidence type="ECO:0000313" key="7">
    <source>
        <dbReference type="EMBL" id="GDY29738.1"/>
    </source>
</evidence>
<proteinExistence type="predicted"/>
<evidence type="ECO:0000256" key="3">
    <source>
        <dbReference type="ARBA" id="ARBA00022827"/>
    </source>
</evidence>
<keyword evidence="3" id="KW-0274">FAD</keyword>
<dbReference type="InterPro" id="IPR036188">
    <property type="entry name" value="FAD/NAD-bd_sf"/>
</dbReference>
<dbReference type="PANTHER" id="PTHR43004:SF19">
    <property type="entry name" value="BINDING MONOOXYGENASE, PUTATIVE (JCVI)-RELATED"/>
    <property type="match status" value="1"/>
</dbReference>
<dbReference type="Pfam" id="PF01494">
    <property type="entry name" value="FAD_binding_3"/>
    <property type="match status" value="1"/>
</dbReference>
<dbReference type="GO" id="GO:0071949">
    <property type="term" value="F:FAD binding"/>
    <property type="evidence" value="ECO:0007669"/>
    <property type="project" value="InterPro"/>
</dbReference>
<feature type="transmembrane region" description="Helical" evidence="5">
    <location>
        <begin position="6"/>
        <end position="28"/>
    </location>
</feature>
<dbReference type="PRINTS" id="PR00420">
    <property type="entry name" value="RNGMNOXGNASE"/>
</dbReference>
<evidence type="ECO:0000313" key="8">
    <source>
        <dbReference type="Proteomes" id="UP000298860"/>
    </source>
</evidence>
<dbReference type="Proteomes" id="UP000298860">
    <property type="component" value="Unassembled WGS sequence"/>
</dbReference>
<dbReference type="RefSeq" id="WP_137812900.1">
    <property type="nucleotide sequence ID" value="NZ_BJFL01000004.1"/>
</dbReference>
<dbReference type="Gene3D" id="3.50.50.60">
    <property type="entry name" value="FAD/NAD(P)-binding domain"/>
    <property type="match status" value="1"/>
</dbReference>
<gene>
    <name evidence="7" type="ORF">GTS_13710</name>
</gene>
<comment type="cofactor">
    <cofactor evidence="1">
        <name>FAD</name>
        <dbReference type="ChEBI" id="CHEBI:57692"/>
    </cofactor>
</comment>
<dbReference type="Gene3D" id="3.30.9.10">
    <property type="entry name" value="D-Amino Acid Oxidase, subunit A, domain 2"/>
    <property type="match status" value="1"/>
</dbReference>
<dbReference type="InterPro" id="IPR002938">
    <property type="entry name" value="FAD-bd"/>
</dbReference>
<sequence length="548" mass="58972">MSEETPVLIVGGSMVGLASALFLAHHGIRPLLVERHARLSMHPRSISATPRTMEILRALGLEREVRAAENPNARYGRVVQVESLAGRELGWFDGPFREDDDGVSATGWTLIGQDRLEPILFARAEALGADIRLATEMVDFHADVDGVTAVIRDRASGATRTVRAAYLIAADGNRSGIRATLGIGTHGLGTFSRQLNVLFRADLTEYVAGRRFFLCFVNRPEVHGVLGQLDASPDGRWRFAASVSPGQTHDRYSERRCAELVRTAVGVADLDLTVLDVTSWEIAARVADRFRAGRVLLAGDAAHVMPPTGGFGGNLGVQDAHNLAWKLSLVLRGAAAPGLLDSYDAERRPVAEFTVDQGVLRYRQHSNLDEAEAARFRPPSTVQFGHIYRSPAVLPENPDDGAVVEDPTRPSGRPGTRAPHLWLRHHGRDIGVHDLVRRDFLLLAAARGGAWLAAAERAATDLGIPVDAYQVDSAGLVDVDGAIQNRYGLTDTGAVLIRPDGFIAYRAARLPGDAAAALTGVLGRLLGGRGPVRRQPGADRAGLVADRP</sequence>
<accession>A0A4D4J4R3</accession>
<evidence type="ECO:0000256" key="1">
    <source>
        <dbReference type="ARBA" id="ARBA00001974"/>
    </source>
</evidence>
<dbReference type="Gene3D" id="3.40.30.120">
    <property type="match status" value="1"/>
</dbReference>
<feature type="region of interest" description="Disordered" evidence="4">
    <location>
        <begin position="395"/>
        <end position="420"/>
    </location>
</feature>
<name>A0A4D4J4R3_9PSEU</name>
<feature type="domain" description="FAD-binding" evidence="6">
    <location>
        <begin position="4"/>
        <end position="356"/>
    </location>
</feature>
<keyword evidence="5" id="KW-0472">Membrane</keyword>
<reference evidence="8" key="1">
    <citation type="submission" date="2019-04" db="EMBL/GenBank/DDBJ databases">
        <title>Draft genome sequence of Pseudonocardiaceae bacterium SL3-2-4.</title>
        <authorList>
            <person name="Ningsih F."/>
            <person name="Yokota A."/>
            <person name="Sakai Y."/>
            <person name="Nanatani K."/>
            <person name="Yabe S."/>
            <person name="Oetari A."/>
            <person name="Sjamsuridzal W."/>
        </authorList>
    </citation>
    <scope>NUCLEOTIDE SEQUENCE [LARGE SCALE GENOMIC DNA]</scope>
    <source>
        <strain evidence="8">SL3-2-4</strain>
    </source>
</reference>
<dbReference type="PANTHER" id="PTHR43004">
    <property type="entry name" value="TRK SYSTEM POTASSIUM UPTAKE PROTEIN"/>
    <property type="match status" value="1"/>
</dbReference>
<keyword evidence="5" id="KW-1133">Transmembrane helix</keyword>
<protein>
    <submittedName>
        <fullName evidence="7">FAD-dependent oxidoreductase</fullName>
    </submittedName>
</protein>
<evidence type="ECO:0000256" key="5">
    <source>
        <dbReference type="SAM" id="Phobius"/>
    </source>
</evidence>
<evidence type="ECO:0000256" key="4">
    <source>
        <dbReference type="SAM" id="MobiDB-lite"/>
    </source>
</evidence>
<dbReference type="GO" id="GO:0016709">
    <property type="term" value="F:oxidoreductase activity, acting on paired donors, with incorporation or reduction of molecular oxygen, NAD(P)H as one donor, and incorporation of one atom of oxygen"/>
    <property type="evidence" value="ECO:0007669"/>
    <property type="project" value="UniProtKB-ARBA"/>
</dbReference>
<dbReference type="InterPro" id="IPR050641">
    <property type="entry name" value="RIFMO-like"/>
</dbReference>
<evidence type="ECO:0000256" key="2">
    <source>
        <dbReference type="ARBA" id="ARBA00022630"/>
    </source>
</evidence>
<dbReference type="SUPFAM" id="SSF51905">
    <property type="entry name" value="FAD/NAD(P)-binding domain"/>
    <property type="match status" value="1"/>
</dbReference>
<keyword evidence="5" id="KW-0812">Transmembrane</keyword>
<dbReference type="OrthoDB" id="4246007at2"/>
<keyword evidence="2" id="KW-0285">Flavoprotein</keyword>